<keyword evidence="1" id="KW-0732">Signal</keyword>
<dbReference type="OrthoDB" id="4485185at2759"/>
<dbReference type="Proteomes" id="UP000325780">
    <property type="component" value="Unassembled WGS sequence"/>
</dbReference>
<accession>A0A5N6U3S7</accession>
<protein>
    <submittedName>
        <fullName evidence="2">Uncharacterized protein</fullName>
    </submittedName>
</protein>
<dbReference type="EMBL" id="ML742042">
    <property type="protein sequence ID" value="KAE8153224.1"/>
    <property type="molecule type" value="Genomic_DNA"/>
</dbReference>
<organism evidence="2 3">
    <name type="scientific">Aspergillus avenaceus</name>
    <dbReference type="NCBI Taxonomy" id="36643"/>
    <lineage>
        <taxon>Eukaryota</taxon>
        <taxon>Fungi</taxon>
        <taxon>Dikarya</taxon>
        <taxon>Ascomycota</taxon>
        <taxon>Pezizomycotina</taxon>
        <taxon>Eurotiomycetes</taxon>
        <taxon>Eurotiomycetidae</taxon>
        <taxon>Eurotiales</taxon>
        <taxon>Aspergillaceae</taxon>
        <taxon>Aspergillus</taxon>
        <taxon>Aspergillus subgen. Circumdati</taxon>
    </lineage>
</organism>
<evidence type="ECO:0000313" key="3">
    <source>
        <dbReference type="Proteomes" id="UP000325780"/>
    </source>
</evidence>
<feature type="chain" id="PRO_5024902321" evidence="1">
    <location>
        <begin position="20"/>
        <end position="415"/>
    </location>
</feature>
<feature type="signal peptide" evidence="1">
    <location>
        <begin position="1"/>
        <end position="19"/>
    </location>
</feature>
<evidence type="ECO:0000256" key="1">
    <source>
        <dbReference type="SAM" id="SignalP"/>
    </source>
</evidence>
<name>A0A5N6U3S7_ASPAV</name>
<reference evidence="2 3" key="1">
    <citation type="submission" date="2019-04" db="EMBL/GenBank/DDBJ databases">
        <title>Friends and foes A comparative genomics study of 23 Aspergillus species from section Flavi.</title>
        <authorList>
            <consortium name="DOE Joint Genome Institute"/>
            <person name="Kjaerbolling I."/>
            <person name="Vesth T."/>
            <person name="Frisvad J.C."/>
            <person name="Nybo J.L."/>
            <person name="Theobald S."/>
            <person name="Kildgaard S."/>
            <person name="Isbrandt T."/>
            <person name="Kuo A."/>
            <person name="Sato A."/>
            <person name="Lyhne E.K."/>
            <person name="Kogle M.E."/>
            <person name="Wiebenga A."/>
            <person name="Kun R.S."/>
            <person name="Lubbers R.J."/>
            <person name="Makela M.R."/>
            <person name="Barry K."/>
            <person name="Chovatia M."/>
            <person name="Clum A."/>
            <person name="Daum C."/>
            <person name="Haridas S."/>
            <person name="He G."/>
            <person name="LaButti K."/>
            <person name="Lipzen A."/>
            <person name="Mondo S."/>
            <person name="Riley R."/>
            <person name="Salamov A."/>
            <person name="Simmons B.A."/>
            <person name="Magnuson J.K."/>
            <person name="Henrissat B."/>
            <person name="Mortensen U.H."/>
            <person name="Larsen T.O."/>
            <person name="Devries R.P."/>
            <person name="Grigoriev I.V."/>
            <person name="Machida M."/>
            <person name="Baker S.E."/>
            <person name="Andersen M.R."/>
        </authorList>
    </citation>
    <scope>NUCLEOTIDE SEQUENCE [LARGE SCALE GENOMIC DNA]</scope>
    <source>
        <strain evidence="2 3">IBT 18842</strain>
    </source>
</reference>
<gene>
    <name evidence="2" type="ORF">BDV25DRAFT_137129</name>
</gene>
<keyword evidence="3" id="KW-1185">Reference proteome</keyword>
<dbReference type="AlphaFoldDB" id="A0A5N6U3S7"/>
<proteinExistence type="predicted"/>
<evidence type="ECO:0000313" key="2">
    <source>
        <dbReference type="EMBL" id="KAE8153224.1"/>
    </source>
</evidence>
<sequence length="415" mass="46284">MKPFNFSVWLCLWASTISAAPSVIPPEEDISFNDTLSSALPKRSLQKRATWVDCDSGPFSRLLEQSIRDAYPIIENMVSHLDLLIDMFKDDDSGDLRSDKTTREQRTFDEHNALNSYAMIISRPYYGPGNSKNKDGLKRIKFTREIAKAMLPQYQNHIDNSQNEKLDNEGRPDVSIRCDQAEFLSETDHLGRTYTQATGKKNPSLIDGATVYWLWQYSSVKLGFDGTWVPRLAVCALNNQAGQTRFGGVPAHPTISAHMFGQFSKIMDGETITFCPNHFDSWLDIEADRTQSRLHYRNLHVPIGETPTDEQLELARRLANDDTKIIKWLSNFLVSTFIHEGGHSAAFAGSKDQALVDLSCGTDHPSTDPGCMADIAKGVHALKEGEPQGHTDAQAFSVFAMGMLALNDVSASQFS</sequence>